<dbReference type="AlphaFoldDB" id="G4U1Y2"/>
<dbReference type="HOGENOM" id="CLU_1652855_0_0_1"/>
<name>G4U1Y2_SERID</name>
<proteinExistence type="predicted"/>
<dbReference type="OrthoDB" id="3153727at2759"/>
<comment type="caution">
    <text evidence="1">The sequence shown here is derived from an EMBL/GenBank/DDBJ whole genome shotgun (WGS) entry which is preliminary data.</text>
</comment>
<accession>G4U1Y2</accession>
<protein>
    <submittedName>
        <fullName evidence="1">Uncharacterized protein</fullName>
    </submittedName>
</protein>
<dbReference type="InParanoid" id="G4U1Y2"/>
<sequence>MALPTPSENEGSHNLDYQRGDTVWLLADHFFKPARQLPSLLVELWLQIFRLHLGPSITNLSRDSFSSYAHCIFLHRGDAARIYRKKEQIRSVLRRVCHAWKMLADDLDDAVLMSHLDEIDWPPGRSKPQAKAIYYLSSGFYPLHKDPVKSYREANGKIYN</sequence>
<reference evidence="1 2" key="1">
    <citation type="journal article" date="2011" name="PLoS Pathog.">
        <title>Endophytic Life Strategies Decoded by Genome and Transcriptome Analyses of the Mutualistic Root Symbiont Piriformospora indica.</title>
        <authorList>
            <person name="Zuccaro A."/>
            <person name="Lahrmann U."/>
            <person name="Guldener U."/>
            <person name="Langen G."/>
            <person name="Pfiffi S."/>
            <person name="Biedenkopf D."/>
            <person name="Wong P."/>
            <person name="Samans B."/>
            <person name="Grimm C."/>
            <person name="Basiewicz M."/>
            <person name="Murat C."/>
            <person name="Martin F."/>
            <person name="Kogel K.H."/>
        </authorList>
    </citation>
    <scope>NUCLEOTIDE SEQUENCE [LARGE SCALE GENOMIC DNA]</scope>
    <source>
        <strain evidence="1 2">DSM 11827</strain>
    </source>
</reference>
<gene>
    <name evidence="1" type="ORF">PIIN_11552</name>
</gene>
<keyword evidence="2" id="KW-1185">Reference proteome</keyword>
<evidence type="ECO:0000313" key="1">
    <source>
        <dbReference type="EMBL" id="CCA77575.1"/>
    </source>
</evidence>
<dbReference type="EMBL" id="CAFZ01001743">
    <property type="protein sequence ID" value="CCA77575.1"/>
    <property type="molecule type" value="Genomic_DNA"/>
</dbReference>
<dbReference type="Proteomes" id="UP000007148">
    <property type="component" value="Unassembled WGS sequence"/>
</dbReference>
<organism evidence="1 2">
    <name type="scientific">Serendipita indica (strain DSM 11827)</name>
    <name type="common">Root endophyte fungus</name>
    <name type="synonym">Piriformospora indica</name>
    <dbReference type="NCBI Taxonomy" id="1109443"/>
    <lineage>
        <taxon>Eukaryota</taxon>
        <taxon>Fungi</taxon>
        <taxon>Dikarya</taxon>
        <taxon>Basidiomycota</taxon>
        <taxon>Agaricomycotina</taxon>
        <taxon>Agaricomycetes</taxon>
        <taxon>Sebacinales</taxon>
        <taxon>Serendipitaceae</taxon>
        <taxon>Serendipita</taxon>
    </lineage>
</organism>
<evidence type="ECO:0000313" key="2">
    <source>
        <dbReference type="Proteomes" id="UP000007148"/>
    </source>
</evidence>